<name>A0A645JES2_9ZZZZ</name>
<dbReference type="EMBL" id="VSSQ01138383">
    <property type="protein sequence ID" value="MPN61580.1"/>
    <property type="molecule type" value="Genomic_DNA"/>
</dbReference>
<dbReference type="AlphaFoldDB" id="A0A645JES2"/>
<comment type="caution">
    <text evidence="1">The sequence shown here is derived from an EMBL/GenBank/DDBJ whole genome shotgun (WGS) entry which is preliminary data.</text>
</comment>
<gene>
    <name evidence="1" type="ORF">SDC9_209318</name>
</gene>
<accession>A0A645JES2</accession>
<protein>
    <submittedName>
        <fullName evidence="1">Uncharacterized protein</fullName>
    </submittedName>
</protein>
<organism evidence="1">
    <name type="scientific">bioreactor metagenome</name>
    <dbReference type="NCBI Taxonomy" id="1076179"/>
    <lineage>
        <taxon>unclassified sequences</taxon>
        <taxon>metagenomes</taxon>
        <taxon>ecological metagenomes</taxon>
    </lineage>
</organism>
<sequence>MYMNNISYLDETIAALEKGKIKKAYDDYLWGVDWAWYSMFFDEETCQYFIDQLWNNKEGTWGDGLIDHRQCDIDGVVRSLGEKYDTKNADVSSEIEELKSLRETQEEYMQSALEKEKKGLEEIVDMMKEYLE</sequence>
<proteinExistence type="predicted"/>
<reference evidence="1" key="1">
    <citation type="submission" date="2019-08" db="EMBL/GenBank/DDBJ databases">
        <authorList>
            <person name="Kucharzyk K."/>
            <person name="Murdoch R.W."/>
            <person name="Higgins S."/>
            <person name="Loffler F."/>
        </authorList>
    </citation>
    <scope>NUCLEOTIDE SEQUENCE</scope>
</reference>
<evidence type="ECO:0000313" key="1">
    <source>
        <dbReference type="EMBL" id="MPN61580.1"/>
    </source>
</evidence>